<reference evidence="1" key="1">
    <citation type="submission" date="2020-05" db="EMBL/GenBank/DDBJ databases">
        <authorList>
            <person name="Chiriac C."/>
            <person name="Salcher M."/>
            <person name="Ghai R."/>
            <person name="Kavagutti S V."/>
        </authorList>
    </citation>
    <scope>NUCLEOTIDE SEQUENCE</scope>
</reference>
<accession>A0A6J5SU87</accession>
<evidence type="ECO:0000313" key="1">
    <source>
        <dbReference type="EMBL" id="CAB4218810.1"/>
    </source>
</evidence>
<organism evidence="1">
    <name type="scientific">uncultured Caudovirales phage</name>
    <dbReference type="NCBI Taxonomy" id="2100421"/>
    <lineage>
        <taxon>Viruses</taxon>
        <taxon>Duplodnaviria</taxon>
        <taxon>Heunggongvirae</taxon>
        <taxon>Uroviricota</taxon>
        <taxon>Caudoviricetes</taxon>
        <taxon>Peduoviridae</taxon>
        <taxon>Maltschvirus</taxon>
        <taxon>Maltschvirus maltsch</taxon>
    </lineage>
</organism>
<proteinExistence type="predicted"/>
<protein>
    <submittedName>
        <fullName evidence="1">Uncharacterized protein</fullName>
    </submittedName>
</protein>
<gene>
    <name evidence="1" type="ORF">UFOVP1610_52</name>
</gene>
<sequence length="56" mass="7023">MRVRLKFNPHVYWTVESKRHWYSGWQWEQSFHGDDAYERAHFFARALKHQQTEEIT</sequence>
<name>A0A6J5SU87_9CAUD</name>
<dbReference type="EMBL" id="LR797471">
    <property type="protein sequence ID" value="CAB4218810.1"/>
    <property type="molecule type" value="Genomic_DNA"/>
</dbReference>